<name>A0A9D2HY63_9BACE</name>
<evidence type="ECO:0000313" key="2">
    <source>
        <dbReference type="Proteomes" id="UP000823862"/>
    </source>
</evidence>
<dbReference type="Proteomes" id="UP000823862">
    <property type="component" value="Unassembled WGS sequence"/>
</dbReference>
<evidence type="ECO:0000313" key="1">
    <source>
        <dbReference type="EMBL" id="HJA86032.1"/>
    </source>
</evidence>
<proteinExistence type="predicted"/>
<sequence>MTNFATGVSFNLLKVDFQAILEKSDTGTRALVLPTKADNPPTVSLGEITDEFKKALNIDGADANIKEKINAVKKEGKSINPDEIKFQLAAAFLYIEMPNEPKKEEPKNEDSKTTTEYALAINVDLQDALPDFGAFKLNSVFIAVWNTKRKAVLKNIGAGEITEMLKLLEA</sequence>
<organism evidence="1 2">
    <name type="scientific">Candidatus Bacteroides avicola</name>
    <dbReference type="NCBI Taxonomy" id="2838468"/>
    <lineage>
        <taxon>Bacteria</taxon>
        <taxon>Pseudomonadati</taxon>
        <taxon>Bacteroidota</taxon>
        <taxon>Bacteroidia</taxon>
        <taxon>Bacteroidales</taxon>
        <taxon>Bacteroidaceae</taxon>
        <taxon>Bacteroides</taxon>
    </lineage>
</organism>
<comment type="caution">
    <text evidence="1">The sequence shown here is derived from an EMBL/GenBank/DDBJ whole genome shotgun (WGS) entry which is preliminary data.</text>
</comment>
<accession>A0A9D2HY63</accession>
<protein>
    <submittedName>
        <fullName evidence="1">Uncharacterized protein</fullName>
    </submittedName>
</protein>
<gene>
    <name evidence="1" type="ORF">H9950_07575</name>
</gene>
<reference evidence="1" key="1">
    <citation type="journal article" date="2021" name="PeerJ">
        <title>Extensive microbial diversity within the chicken gut microbiome revealed by metagenomics and culture.</title>
        <authorList>
            <person name="Gilroy R."/>
            <person name="Ravi A."/>
            <person name="Getino M."/>
            <person name="Pursley I."/>
            <person name="Horton D.L."/>
            <person name="Alikhan N.F."/>
            <person name="Baker D."/>
            <person name="Gharbi K."/>
            <person name="Hall N."/>
            <person name="Watson M."/>
            <person name="Adriaenssens E.M."/>
            <person name="Foster-Nyarko E."/>
            <person name="Jarju S."/>
            <person name="Secka A."/>
            <person name="Antonio M."/>
            <person name="Oren A."/>
            <person name="Chaudhuri R.R."/>
            <person name="La Ragione R."/>
            <person name="Hildebrand F."/>
            <person name="Pallen M.J."/>
        </authorList>
    </citation>
    <scope>NUCLEOTIDE SEQUENCE</scope>
    <source>
        <strain evidence="1">ChiHjej12B11-9795</strain>
    </source>
</reference>
<dbReference type="EMBL" id="DWZI01000038">
    <property type="protein sequence ID" value="HJA86032.1"/>
    <property type="molecule type" value="Genomic_DNA"/>
</dbReference>
<dbReference type="AlphaFoldDB" id="A0A9D2HY63"/>
<reference evidence="1" key="2">
    <citation type="submission" date="2021-04" db="EMBL/GenBank/DDBJ databases">
        <authorList>
            <person name="Gilroy R."/>
        </authorList>
    </citation>
    <scope>NUCLEOTIDE SEQUENCE</scope>
    <source>
        <strain evidence="1">ChiHjej12B11-9795</strain>
    </source>
</reference>